<evidence type="ECO:0000313" key="3">
    <source>
        <dbReference type="Proteomes" id="UP000188145"/>
    </source>
</evidence>
<sequence length="236" mass="25921">MTIGFDDDFDPLAPPDFGDAPDEAADPGVGGYADPDRIVRVWVEDNRLTKVRVSPVWFRRVMGEDTLENHFRQAFAEASFALAYVPAESAAPVDEDEDDAAPDDLDAFDQLPRLSASSLTAFGELFAQLERRIDEAVDNPSPGRAEPAPPTIGNSPGVGVVLDSRGRACDVRFEEEWLDEVQVGAIGSAVLAAAQDAYARHGDTEDPHPELDELLEERRLLMAAYRAMLNPRRSRR</sequence>
<keyword evidence="3" id="KW-1185">Reference proteome</keyword>
<evidence type="ECO:0000256" key="1">
    <source>
        <dbReference type="SAM" id="MobiDB-lite"/>
    </source>
</evidence>
<accession>A0A1Q2CR79</accession>
<name>A0A1Q2CR79_9ACTN</name>
<dbReference type="STRING" id="1332264.BW730_14980"/>
<protein>
    <submittedName>
        <fullName evidence="2">Uncharacterized protein</fullName>
    </submittedName>
</protein>
<feature type="compositionally biased region" description="Acidic residues" evidence="1">
    <location>
        <begin position="1"/>
        <end position="10"/>
    </location>
</feature>
<gene>
    <name evidence="2" type="ORF">BW730_14980</name>
</gene>
<reference evidence="3" key="1">
    <citation type="submission" date="2017-02" db="EMBL/GenBank/DDBJ databases">
        <title>Tessaracoccus aquaemaris sp. nov., isolated from the intestine of a Korean rockfish, Sebastes schlegelii, in a marine aquaculture pond.</title>
        <authorList>
            <person name="Tak E.J."/>
            <person name="Bae J.-W."/>
        </authorList>
    </citation>
    <scope>NUCLEOTIDE SEQUENCE [LARGE SCALE GENOMIC DNA]</scope>
    <source>
        <strain evidence="3">NSG39</strain>
    </source>
</reference>
<dbReference type="RefSeq" id="WP_077686953.1">
    <property type="nucleotide sequence ID" value="NZ_CP019606.1"/>
</dbReference>
<dbReference type="EMBL" id="CP019606">
    <property type="protein sequence ID" value="AQP48611.1"/>
    <property type="molecule type" value="Genomic_DNA"/>
</dbReference>
<dbReference type="KEGG" id="tes:BW730_14980"/>
<dbReference type="Proteomes" id="UP000188145">
    <property type="component" value="Chromosome"/>
</dbReference>
<dbReference type="OrthoDB" id="3731026at2"/>
<organism evidence="2 3">
    <name type="scientific">Tessaracoccus aquimaris</name>
    <dbReference type="NCBI Taxonomy" id="1332264"/>
    <lineage>
        <taxon>Bacteria</taxon>
        <taxon>Bacillati</taxon>
        <taxon>Actinomycetota</taxon>
        <taxon>Actinomycetes</taxon>
        <taxon>Propionibacteriales</taxon>
        <taxon>Propionibacteriaceae</taxon>
        <taxon>Tessaracoccus</taxon>
    </lineage>
</organism>
<proteinExistence type="predicted"/>
<feature type="region of interest" description="Disordered" evidence="1">
    <location>
        <begin position="1"/>
        <end position="34"/>
    </location>
</feature>
<dbReference type="AlphaFoldDB" id="A0A1Q2CR79"/>
<feature type="region of interest" description="Disordered" evidence="1">
    <location>
        <begin position="138"/>
        <end position="157"/>
    </location>
</feature>
<evidence type="ECO:0000313" key="2">
    <source>
        <dbReference type="EMBL" id="AQP48611.1"/>
    </source>
</evidence>